<dbReference type="InterPro" id="IPR044068">
    <property type="entry name" value="CB"/>
</dbReference>
<dbReference type="InterPro" id="IPR011010">
    <property type="entry name" value="DNA_brk_join_enz"/>
</dbReference>
<proteinExistence type="inferred from homology"/>
<feature type="coiled-coil region" evidence="6">
    <location>
        <begin position="133"/>
        <end position="160"/>
    </location>
</feature>
<dbReference type="GO" id="GO:0003677">
    <property type="term" value="F:DNA binding"/>
    <property type="evidence" value="ECO:0007669"/>
    <property type="project" value="UniProtKB-UniRule"/>
</dbReference>
<feature type="domain" description="Tyr recombinase" evidence="7">
    <location>
        <begin position="301"/>
        <end position="527"/>
    </location>
</feature>
<evidence type="ECO:0008006" key="11">
    <source>
        <dbReference type="Google" id="ProtNLM"/>
    </source>
</evidence>
<evidence type="ECO:0000256" key="4">
    <source>
        <dbReference type="ARBA" id="ARBA00023172"/>
    </source>
</evidence>
<comment type="similarity">
    <text evidence="1">Belongs to the 'phage' integrase family.</text>
</comment>
<dbReference type="Gene3D" id="1.10.150.130">
    <property type="match status" value="1"/>
</dbReference>
<organism evidence="9 10">
    <name type="scientific">Paremcibacter congregatus</name>
    <dbReference type="NCBI Taxonomy" id="2043170"/>
    <lineage>
        <taxon>Bacteria</taxon>
        <taxon>Pseudomonadati</taxon>
        <taxon>Pseudomonadota</taxon>
        <taxon>Alphaproteobacteria</taxon>
        <taxon>Emcibacterales</taxon>
        <taxon>Emcibacteraceae</taxon>
        <taxon>Paremcibacter</taxon>
    </lineage>
</organism>
<dbReference type="PANTHER" id="PTHR30349:SF41">
    <property type="entry name" value="INTEGRASE_RECOMBINASE PROTEIN MJ0367-RELATED"/>
    <property type="match status" value="1"/>
</dbReference>
<dbReference type="Gene3D" id="1.10.443.10">
    <property type="entry name" value="Intergrase catalytic core"/>
    <property type="match status" value="1"/>
</dbReference>
<dbReference type="PANTHER" id="PTHR30349">
    <property type="entry name" value="PHAGE INTEGRASE-RELATED"/>
    <property type="match status" value="1"/>
</dbReference>
<dbReference type="InParanoid" id="A0A2G4YMD5"/>
<evidence type="ECO:0000313" key="9">
    <source>
        <dbReference type="EMBL" id="PHZ83471.1"/>
    </source>
</evidence>
<evidence type="ECO:0000256" key="6">
    <source>
        <dbReference type="SAM" id="Coils"/>
    </source>
</evidence>
<dbReference type="Proteomes" id="UP000229730">
    <property type="component" value="Unassembled WGS sequence"/>
</dbReference>
<dbReference type="InterPro" id="IPR013762">
    <property type="entry name" value="Integrase-like_cat_sf"/>
</dbReference>
<evidence type="ECO:0000256" key="5">
    <source>
        <dbReference type="PROSITE-ProRule" id="PRU01248"/>
    </source>
</evidence>
<dbReference type="AlphaFoldDB" id="A0A2G4YMD5"/>
<keyword evidence="2" id="KW-0229">DNA integration</keyword>
<dbReference type="GO" id="GO:0006310">
    <property type="term" value="P:DNA recombination"/>
    <property type="evidence" value="ECO:0007669"/>
    <property type="project" value="UniProtKB-KW"/>
</dbReference>
<dbReference type="EMBL" id="PDEM01000033">
    <property type="protein sequence ID" value="PHZ83471.1"/>
    <property type="molecule type" value="Genomic_DNA"/>
</dbReference>
<name>A0A2G4YMD5_9PROT</name>
<evidence type="ECO:0000256" key="2">
    <source>
        <dbReference type="ARBA" id="ARBA00022908"/>
    </source>
</evidence>
<keyword evidence="6" id="KW-0175">Coiled coil</keyword>
<evidence type="ECO:0000259" key="8">
    <source>
        <dbReference type="PROSITE" id="PS51900"/>
    </source>
</evidence>
<reference evidence="9 10" key="1">
    <citation type="submission" date="2017-10" db="EMBL/GenBank/DDBJ databases">
        <title>Frigbacter circumglobatus gen. nov. sp. nov., isolated from sediment cultured in situ.</title>
        <authorList>
            <person name="Zhao Z."/>
        </authorList>
    </citation>
    <scope>NUCLEOTIDE SEQUENCE [LARGE SCALE GENOMIC DNA]</scope>
    <source>
        <strain evidence="9 10">ZYL</strain>
    </source>
</reference>
<dbReference type="RefSeq" id="WP_099475364.1">
    <property type="nucleotide sequence ID" value="NZ_CP041025.1"/>
</dbReference>
<protein>
    <recommendedName>
        <fullName evidence="11">Tyr recombinase domain-containing protein</fullName>
    </recommendedName>
</protein>
<gene>
    <name evidence="9" type="ORF">CRD36_18115</name>
</gene>
<dbReference type="InterPro" id="IPR010998">
    <property type="entry name" value="Integrase_recombinase_N"/>
</dbReference>
<feature type="domain" description="Core-binding (CB)" evidence="8">
    <location>
        <begin position="185"/>
        <end position="275"/>
    </location>
</feature>
<comment type="caution">
    <text evidence="9">The sequence shown here is derived from an EMBL/GenBank/DDBJ whole genome shotgun (WGS) entry which is preliminary data.</text>
</comment>
<evidence type="ECO:0000313" key="10">
    <source>
        <dbReference type="Proteomes" id="UP000229730"/>
    </source>
</evidence>
<keyword evidence="4" id="KW-0233">DNA recombination</keyword>
<accession>A0A2G4YMD5</accession>
<dbReference type="CDD" id="cd01184">
    <property type="entry name" value="INT_C_like_1"/>
    <property type="match status" value="1"/>
</dbReference>
<dbReference type="InterPro" id="IPR002104">
    <property type="entry name" value="Integrase_catalytic"/>
</dbReference>
<evidence type="ECO:0000256" key="1">
    <source>
        <dbReference type="ARBA" id="ARBA00008857"/>
    </source>
</evidence>
<dbReference type="PROSITE" id="PS51900">
    <property type="entry name" value="CB"/>
    <property type="match status" value="1"/>
</dbReference>
<keyword evidence="3 5" id="KW-0238">DNA-binding</keyword>
<evidence type="ECO:0000259" key="7">
    <source>
        <dbReference type="PROSITE" id="PS51898"/>
    </source>
</evidence>
<dbReference type="InterPro" id="IPR050090">
    <property type="entry name" value="Tyrosine_recombinase_XerCD"/>
</dbReference>
<keyword evidence="10" id="KW-1185">Reference proteome</keyword>
<dbReference type="SUPFAM" id="SSF56349">
    <property type="entry name" value="DNA breaking-rejoining enzymes"/>
    <property type="match status" value="1"/>
</dbReference>
<dbReference type="PROSITE" id="PS51898">
    <property type="entry name" value="TYR_RECOMBINASE"/>
    <property type="match status" value="1"/>
</dbReference>
<dbReference type="GO" id="GO:0015074">
    <property type="term" value="P:DNA integration"/>
    <property type="evidence" value="ECO:0007669"/>
    <property type="project" value="UniProtKB-KW"/>
</dbReference>
<sequence>MQQIRYLSQSNFGTYYFRYTLPSWYALRFPFAKKWIYLSLMTKDLNAAKLRVQSLSLFTQKTLYKIKSAKLEGLVDREKSLNSIIEEYRDYIAGADPWEQESVHFRTPDFERIIEHIGEELIYIKEGGLLGYVDQDLNNLEELRKKIENSCKRKNAIEIETILNKMVHSEAKNTVVQNENQSQKTLLSDLLQEYLNDEIGEVRPKTRGKMKSHIDFFIKCIGNIDVNEFSQSNLRAYREKLNQRSRTLKGEKVLISNVTKNDHLTSCRTLFDFAIGHYNSRLENYFTSPAVFYKVKKSDKKDRIPFSSDELIGIFSHEIFTEGEFLHPYQYWAPLLALFTGSRENEISQLRVSDIIVEDGISCISHNLSSPDKHLKTTKEREIPIHPTLIKLGFLDFVNLFRKPRYQWENQLLPHRLFKGLSLDKTNGGYHKNLSRWFNGCYDKKQCRQTGFKYEVGISTPVNQMKDFHNFRHTFSTEMEEVGAQPNISYQITGHSIDSETSKMNKSAGARYRHGVSVAKMYKEICKLSFDDVLINVKPFFELNGEKKCRNKLN</sequence>
<evidence type="ECO:0000256" key="3">
    <source>
        <dbReference type="ARBA" id="ARBA00023125"/>
    </source>
</evidence>
<dbReference type="OrthoDB" id="9784724at2"/>